<keyword evidence="7" id="KW-1185">Reference proteome</keyword>
<evidence type="ECO:0000313" key="6">
    <source>
        <dbReference type="EMBL" id="RXI04525.1"/>
    </source>
</evidence>
<dbReference type="InterPro" id="IPR013083">
    <property type="entry name" value="Znf_RING/FYVE/PHD"/>
</dbReference>
<feature type="region of interest" description="Disordered" evidence="4">
    <location>
        <begin position="81"/>
        <end position="130"/>
    </location>
</feature>
<evidence type="ECO:0000313" key="7">
    <source>
        <dbReference type="Proteomes" id="UP000290289"/>
    </source>
</evidence>
<dbReference type="PANTHER" id="PTHR13793">
    <property type="entry name" value="PHD FINGER PROTEINS"/>
    <property type="match status" value="1"/>
</dbReference>
<dbReference type="InterPro" id="IPR011011">
    <property type="entry name" value="Znf_FYVE_PHD"/>
</dbReference>
<keyword evidence="2" id="KW-0863">Zinc-finger</keyword>
<gene>
    <name evidence="6" type="ORF">DVH24_038799</name>
</gene>
<protein>
    <recommendedName>
        <fullName evidence="5">Zinc finger PHD-type domain-containing protein</fullName>
    </recommendedName>
</protein>
<keyword evidence="1" id="KW-0479">Metal-binding</keyword>
<dbReference type="InterPro" id="IPR001965">
    <property type="entry name" value="Znf_PHD"/>
</dbReference>
<dbReference type="STRING" id="3750.A0A498KFJ2"/>
<dbReference type="GO" id="GO:0006357">
    <property type="term" value="P:regulation of transcription by RNA polymerase II"/>
    <property type="evidence" value="ECO:0007669"/>
    <property type="project" value="TreeGrafter"/>
</dbReference>
<dbReference type="Proteomes" id="UP000290289">
    <property type="component" value="Chromosome 3"/>
</dbReference>
<dbReference type="AlphaFoldDB" id="A0A498KFJ2"/>
<evidence type="ECO:0000256" key="2">
    <source>
        <dbReference type="ARBA" id="ARBA00022771"/>
    </source>
</evidence>
<feature type="compositionally biased region" description="Acidic residues" evidence="4">
    <location>
        <begin position="93"/>
        <end position="103"/>
    </location>
</feature>
<keyword evidence="3" id="KW-0862">Zinc</keyword>
<evidence type="ECO:0000256" key="4">
    <source>
        <dbReference type="SAM" id="MobiDB-lite"/>
    </source>
</evidence>
<dbReference type="Pfam" id="PF00628">
    <property type="entry name" value="PHD"/>
    <property type="match status" value="1"/>
</dbReference>
<comment type="caution">
    <text evidence="6">The sequence shown here is derived from an EMBL/GenBank/DDBJ whole genome shotgun (WGS) entry which is preliminary data.</text>
</comment>
<dbReference type="Gene3D" id="3.30.40.10">
    <property type="entry name" value="Zinc/RING finger domain, C3HC4 (zinc finger)"/>
    <property type="match status" value="1"/>
</dbReference>
<reference evidence="6 7" key="1">
    <citation type="submission" date="2018-10" db="EMBL/GenBank/DDBJ databases">
        <title>A high-quality apple genome assembly.</title>
        <authorList>
            <person name="Hu J."/>
        </authorList>
    </citation>
    <scope>NUCLEOTIDE SEQUENCE [LARGE SCALE GENOMIC DNA]</scope>
    <source>
        <strain evidence="7">cv. HFTH1</strain>
        <tissue evidence="6">Young leaf</tissue>
    </source>
</reference>
<dbReference type="PANTHER" id="PTHR13793:SF148">
    <property type="entry name" value="RING_FYVE_PHD ZINC FINGER SUPERFAMILY PROTEIN"/>
    <property type="match status" value="1"/>
</dbReference>
<evidence type="ECO:0000256" key="3">
    <source>
        <dbReference type="ARBA" id="ARBA00022833"/>
    </source>
</evidence>
<proteinExistence type="predicted"/>
<dbReference type="SUPFAM" id="SSF57903">
    <property type="entry name" value="FYVE/PHD zinc finger"/>
    <property type="match status" value="1"/>
</dbReference>
<organism evidence="6 7">
    <name type="scientific">Malus domestica</name>
    <name type="common">Apple</name>
    <name type="synonym">Pyrus malus</name>
    <dbReference type="NCBI Taxonomy" id="3750"/>
    <lineage>
        <taxon>Eukaryota</taxon>
        <taxon>Viridiplantae</taxon>
        <taxon>Streptophyta</taxon>
        <taxon>Embryophyta</taxon>
        <taxon>Tracheophyta</taxon>
        <taxon>Spermatophyta</taxon>
        <taxon>Magnoliopsida</taxon>
        <taxon>eudicotyledons</taxon>
        <taxon>Gunneridae</taxon>
        <taxon>Pentapetalae</taxon>
        <taxon>rosids</taxon>
        <taxon>fabids</taxon>
        <taxon>Rosales</taxon>
        <taxon>Rosaceae</taxon>
        <taxon>Amygdaloideae</taxon>
        <taxon>Maleae</taxon>
        <taxon>Malus</taxon>
    </lineage>
</organism>
<accession>A0A498KFJ2</accession>
<sequence length="200" mass="22428">MMPFCPLRTFQQISERRRETSSFSLTPLPLLLPAPPILCLPRKGFGFRPDLFTKEPLSTLDLNVEYKLPFGWELEEETVEKLEEEKGEAENGCNEEEKDDADDGTQIIENNREEKSQEIAGDGECNEEEEDDADDEIVCAVCQSTDGDPSDPIVVCDGCNLMVHASCYDNPLVKGIPEGDGYCAWVLSKALRYVEKARTN</sequence>
<dbReference type="SMART" id="SM00249">
    <property type="entry name" value="PHD"/>
    <property type="match status" value="1"/>
</dbReference>
<dbReference type="EMBL" id="RDQH01000329">
    <property type="protein sequence ID" value="RXI04525.1"/>
    <property type="molecule type" value="Genomic_DNA"/>
</dbReference>
<dbReference type="GO" id="GO:0008270">
    <property type="term" value="F:zinc ion binding"/>
    <property type="evidence" value="ECO:0007669"/>
    <property type="project" value="UniProtKB-KW"/>
</dbReference>
<name>A0A498KFJ2_MALDO</name>
<evidence type="ECO:0000259" key="5">
    <source>
        <dbReference type="SMART" id="SM00249"/>
    </source>
</evidence>
<evidence type="ECO:0000256" key="1">
    <source>
        <dbReference type="ARBA" id="ARBA00022723"/>
    </source>
</evidence>
<dbReference type="InterPro" id="IPR050701">
    <property type="entry name" value="Histone_Mod_Regulator"/>
</dbReference>
<feature type="domain" description="Zinc finger PHD-type" evidence="5">
    <location>
        <begin position="138"/>
        <end position="187"/>
    </location>
</feature>
<dbReference type="InterPro" id="IPR019787">
    <property type="entry name" value="Znf_PHD-finger"/>
</dbReference>